<feature type="domain" description="SHSP" evidence="4">
    <location>
        <begin position="25"/>
        <end position="136"/>
    </location>
</feature>
<comment type="similarity">
    <text evidence="1 2">Belongs to the small heat shock protein (HSP20) family.</text>
</comment>
<name>A0A1I4PFY4_ECTMO</name>
<sequence>MSQQAQQQMSPREERGMQQQQAARSREWVMQPPVDIHENGTGITLVADMPGVSKDRLEVEVENDVLTIEGEVSIPMPEEMKALYADLRSKRYRRSFTLSRELDLDQIRATMKDGVLTLHIPKRAEFQPRRIQVNVN</sequence>
<dbReference type="RefSeq" id="WP_244887795.1">
    <property type="nucleotide sequence ID" value="NZ_FOUO01000001.1"/>
</dbReference>
<proteinExistence type="inferred from homology"/>
<dbReference type="PROSITE" id="PS01031">
    <property type="entry name" value="SHSP"/>
    <property type="match status" value="1"/>
</dbReference>
<feature type="compositionally biased region" description="Polar residues" evidence="3">
    <location>
        <begin position="1"/>
        <end position="10"/>
    </location>
</feature>
<dbReference type="InterPro" id="IPR008978">
    <property type="entry name" value="HSP20-like_chaperone"/>
</dbReference>
<organism evidence="5 6">
    <name type="scientific">Ectothiorhodospira mobilis</name>
    <dbReference type="NCBI Taxonomy" id="195064"/>
    <lineage>
        <taxon>Bacteria</taxon>
        <taxon>Pseudomonadati</taxon>
        <taxon>Pseudomonadota</taxon>
        <taxon>Gammaproteobacteria</taxon>
        <taxon>Chromatiales</taxon>
        <taxon>Ectothiorhodospiraceae</taxon>
        <taxon>Ectothiorhodospira</taxon>
    </lineage>
</organism>
<keyword evidence="6" id="KW-1185">Reference proteome</keyword>
<evidence type="ECO:0000313" key="5">
    <source>
        <dbReference type="EMBL" id="SFM26323.1"/>
    </source>
</evidence>
<evidence type="ECO:0000256" key="2">
    <source>
        <dbReference type="RuleBase" id="RU003616"/>
    </source>
</evidence>
<dbReference type="Pfam" id="PF00011">
    <property type="entry name" value="HSP20"/>
    <property type="match status" value="1"/>
</dbReference>
<dbReference type="Gene3D" id="2.60.40.790">
    <property type="match status" value="1"/>
</dbReference>
<dbReference type="AlphaFoldDB" id="A0A1I4PFY4"/>
<evidence type="ECO:0000256" key="1">
    <source>
        <dbReference type="PROSITE-ProRule" id="PRU00285"/>
    </source>
</evidence>
<dbReference type="PANTHER" id="PTHR11527">
    <property type="entry name" value="HEAT-SHOCK PROTEIN 20 FAMILY MEMBER"/>
    <property type="match status" value="1"/>
</dbReference>
<dbReference type="InterPro" id="IPR031107">
    <property type="entry name" value="Small_HSP"/>
</dbReference>
<dbReference type="SUPFAM" id="SSF49764">
    <property type="entry name" value="HSP20-like chaperones"/>
    <property type="match status" value="1"/>
</dbReference>
<feature type="region of interest" description="Disordered" evidence="3">
    <location>
        <begin position="1"/>
        <end position="34"/>
    </location>
</feature>
<evidence type="ECO:0000256" key="3">
    <source>
        <dbReference type="SAM" id="MobiDB-lite"/>
    </source>
</evidence>
<dbReference type="CDD" id="cd06464">
    <property type="entry name" value="ACD_sHsps-like"/>
    <property type="match status" value="1"/>
</dbReference>
<gene>
    <name evidence="5" type="ORF">SAMN05421721_101233</name>
</gene>
<dbReference type="Proteomes" id="UP000199556">
    <property type="component" value="Unassembled WGS sequence"/>
</dbReference>
<dbReference type="STRING" id="195064.SAMN05421721_101233"/>
<accession>A0A1I4PFY4</accession>
<protein>
    <submittedName>
        <fullName evidence="5">Molecular chaperone IbpA, HSP20 family</fullName>
    </submittedName>
</protein>
<dbReference type="InterPro" id="IPR002068">
    <property type="entry name" value="A-crystallin/Hsp20_dom"/>
</dbReference>
<reference evidence="5 6" key="1">
    <citation type="submission" date="2016-10" db="EMBL/GenBank/DDBJ databases">
        <authorList>
            <person name="de Groot N.N."/>
        </authorList>
    </citation>
    <scope>NUCLEOTIDE SEQUENCE [LARGE SCALE GENOMIC DNA]</scope>
    <source>
        <strain evidence="5 6">DSM 4180</strain>
    </source>
</reference>
<evidence type="ECO:0000259" key="4">
    <source>
        <dbReference type="PROSITE" id="PS01031"/>
    </source>
</evidence>
<evidence type="ECO:0000313" key="6">
    <source>
        <dbReference type="Proteomes" id="UP000199556"/>
    </source>
</evidence>
<dbReference type="EMBL" id="FOUO01000001">
    <property type="protein sequence ID" value="SFM26323.1"/>
    <property type="molecule type" value="Genomic_DNA"/>
</dbReference>